<comment type="subcellular location">
    <subcellularLocation>
        <location evidence="1">Cell membrane</location>
        <topology evidence="1">Multi-pass membrane protein</topology>
    </subcellularLocation>
</comment>
<name>A0A2T7BKC3_9BACT</name>
<keyword evidence="5 6" id="KW-0472">Membrane</keyword>
<feature type="transmembrane region" description="Helical" evidence="6">
    <location>
        <begin position="371"/>
        <end position="394"/>
    </location>
</feature>
<dbReference type="Proteomes" id="UP000244450">
    <property type="component" value="Unassembled WGS sequence"/>
</dbReference>
<dbReference type="EMBL" id="QCYK01000001">
    <property type="protein sequence ID" value="PUZ28126.1"/>
    <property type="molecule type" value="Genomic_DNA"/>
</dbReference>
<dbReference type="InterPro" id="IPR002797">
    <property type="entry name" value="Polysacc_synth"/>
</dbReference>
<evidence type="ECO:0000256" key="2">
    <source>
        <dbReference type="ARBA" id="ARBA00022475"/>
    </source>
</evidence>
<feature type="transmembrane region" description="Helical" evidence="6">
    <location>
        <begin position="101"/>
        <end position="119"/>
    </location>
</feature>
<dbReference type="CDD" id="cd13128">
    <property type="entry name" value="MATE_Wzx_like"/>
    <property type="match status" value="1"/>
</dbReference>
<evidence type="ECO:0000256" key="6">
    <source>
        <dbReference type="SAM" id="Phobius"/>
    </source>
</evidence>
<dbReference type="OrthoDB" id="9815702at2"/>
<evidence type="ECO:0000313" key="8">
    <source>
        <dbReference type="Proteomes" id="UP000244450"/>
    </source>
</evidence>
<organism evidence="7 8">
    <name type="scientific">Chitinophaga parva</name>
    <dbReference type="NCBI Taxonomy" id="2169414"/>
    <lineage>
        <taxon>Bacteria</taxon>
        <taxon>Pseudomonadati</taxon>
        <taxon>Bacteroidota</taxon>
        <taxon>Chitinophagia</taxon>
        <taxon>Chitinophagales</taxon>
        <taxon>Chitinophagaceae</taxon>
        <taxon>Chitinophaga</taxon>
    </lineage>
</organism>
<evidence type="ECO:0000256" key="5">
    <source>
        <dbReference type="ARBA" id="ARBA00023136"/>
    </source>
</evidence>
<keyword evidence="8" id="KW-1185">Reference proteome</keyword>
<dbReference type="PANTHER" id="PTHR30250:SF11">
    <property type="entry name" value="O-ANTIGEN TRANSPORTER-RELATED"/>
    <property type="match status" value="1"/>
</dbReference>
<keyword evidence="4 6" id="KW-1133">Transmembrane helix</keyword>
<feature type="transmembrane region" description="Helical" evidence="6">
    <location>
        <begin position="226"/>
        <end position="251"/>
    </location>
</feature>
<dbReference type="GO" id="GO:0005886">
    <property type="term" value="C:plasma membrane"/>
    <property type="evidence" value="ECO:0007669"/>
    <property type="project" value="UniProtKB-SubCell"/>
</dbReference>
<reference evidence="7 8" key="1">
    <citation type="submission" date="2018-04" db="EMBL/GenBank/DDBJ databases">
        <title>Chitinophaga fuyangensis sp. nov., isolated from soil in a chemical factory.</title>
        <authorList>
            <person name="Chen K."/>
        </authorList>
    </citation>
    <scope>NUCLEOTIDE SEQUENCE [LARGE SCALE GENOMIC DNA]</scope>
    <source>
        <strain evidence="7 8">LY-1</strain>
    </source>
</reference>
<comment type="caution">
    <text evidence="7">The sequence shown here is derived from an EMBL/GenBank/DDBJ whole genome shotgun (WGS) entry which is preliminary data.</text>
</comment>
<feature type="transmembrane region" description="Helical" evidence="6">
    <location>
        <begin position="257"/>
        <end position="283"/>
    </location>
</feature>
<keyword evidence="2" id="KW-1003">Cell membrane</keyword>
<sequence length="497" mass="56233">MRDVFPYFSFLLVNVLALSLIKKNFLYNTLLSVSKILFPLITFPYATRVLGPDGLGLVNFVDNYTQYFVVFVALGIPVYGIRETAKISNDPKALNNLTSDLLAINFINTCLGAVIYLLIPILTGKFAENSHLYYLGLAYLFINIFTVEWFFQGKSEFKYITVRALVIRVFAILALFLFVHSREDVVYYYAITVVSFLLNAIVNYWKMLKEITFNFSFSRLRKHMKPLMYLFLANVAISLYILLDSVILGYVTDETEVGYYTAALRIVKIFLAIIGSLAIIMIPQISQLYKEGDHVKVQTLLSKSFRFIVSFGMPIVIGLMLLSKEIILLLAGQEYVPAIMTIMILSPLVLFIGLSNLFGMQVLTPTNNEKYLLVSVVTGSVISVSLNIILARFFLHNGTAIATLLAEGSVMLFSGIFASRQYKMNLDYSVVWKTVLACLPFLLFYKIATLFLTSNAWIIGFTVVPSAIYYAGLQIFVMKDDLWRAGIDILINKKFKK</sequence>
<dbReference type="AlphaFoldDB" id="A0A2T7BKC3"/>
<proteinExistence type="predicted"/>
<feature type="transmembrane region" description="Helical" evidence="6">
    <location>
        <begin position="430"/>
        <end position="451"/>
    </location>
</feature>
<protein>
    <submittedName>
        <fullName evidence="7">Uncharacterized protein</fullName>
    </submittedName>
</protein>
<evidence type="ECO:0000256" key="1">
    <source>
        <dbReference type="ARBA" id="ARBA00004651"/>
    </source>
</evidence>
<feature type="transmembrane region" description="Helical" evidence="6">
    <location>
        <begin position="457"/>
        <end position="477"/>
    </location>
</feature>
<gene>
    <name evidence="7" type="ORF">DCC81_01185</name>
</gene>
<feature type="transmembrane region" description="Helical" evidence="6">
    <location>
        <begin position="304"/>
        <end position="323"/>
    </location>
</feature>
<feature type="transmembrane region" description="Helical" evidence="6">
    <location>
        <begin position="186"/>
        <end position="205"/>
    </location>
</feature>
<evidence type="ECO:0000313" key="7">
    <source>
        <dbReference type="EMBL" id="PUZ28126.1"/>
    </source>
</evidence>
<evidence type="ECO:0000256" key="4">
    <source>
        <dbReference type="ARBA" id="ARBA00022989"/>
    </source>
</evidence>
<accession>A0A2T7BKC3</accession>
<feature type="transmembrane region" description="Helical" evidence="6">
    <location>
        <begin position="400"/>
        <end position="418"/>
    </location>
</feature>
<dbReference type="InterPro" id="IPR050833">
    <property type="entry name" value="Poly_Biosynth_Transport"/>
</dbReference>
<keyword evidence="3 6" id="KW-0812">Transmembrane</keyword>
<feature type="transmembrane region" description="Helical" evidence="6">
    <location>
        <begin position="335"/>
        <end position="359"/>
    </location>
</feature>
<dbReference type="Pfam" id="PF01943">
    <property type="entry name" value="Polysacc_synt"/>
    <property type="match status" value="1"/>
</dbReference>
<dbReference type="PANTHER" id="PTHR30250">
    <property type="entry name" value="PST FAMILY PREDICTED COLANIC ACID TRANSPORTER"/>
    <property type="match status" value="1"/>
</dbReference>
<feature type="transmembrane region" description="Helical" evidence="6">
    <location>
        <begin position="64"/>
        <end position="81"/>
    </location>
</feature>
<feature type="transmembrane region" description="Helical" evidence="6">
    <location>
        <begin position="160"/>
        <end position="180"/>
    </location>
</feature>
<feature type="transmembrane region" description="Helical" evidence="6">
    <location>
        <begin position="131"/>
        <end position="151"/>
    </location>
</feature>
<evidence type="ECO:0000256" key="3">
    <source>
        <dbReference type="ARBA" id="ARBA00022692"/>
    </source>
</evidence>